<feature type="chain" id="PRO_5039127910" evidence="2">
    <location>
        <begin position="21"/>
        <end position="345"/>
    </location>
</feature>
<evidence type="ECO:0000313" key="4">
    <source>
        <dbReference type="Proteomes" id="UP000886814"/>
    </source>
</evidence>
<evidence type="ECO:0000313" key="3">
    <source>
        <dbReference type="EMBL" id="HIV39460.1"/>
    </source>
</evidence>
<dbReference type="PROSITE" id="PS51257">
    <property type="entry name" value="PROKAR_LIPOPROTEIN"/>
    <property type="match status" value="1"/>
</dbReference>
<gene>
    <name evidence="3" type="ORF">H9747_10780</name>
</gene>
<reference evidence="3" key="1">
    <citation type="journal article" date="2021" name="PeerJ">
        <title>Extensive microbial diversity within the chicken gut microbiome revealed by metagenomics and culture.</title>
        <authorList>
            <person name="Gilroy R."/>
            <person name="Ravi A."/>
            <person name="Getino M."/>
            <person name="Pursley I."/>
            <person name="Horton D.L."/>
            <person name="Alikhan N.F."/>
            <person name="Baker D."/>
            <person name="Gharbi K."/>
            <person name="Hall N."/>
            <person name="Watson M."/>
            <person name="Adriaenssens E.M."/>
            <person name="Foster-Nyarko E."/>
            <person name="Jarju S."/>
            <person name="Secka A."/>
            <person name="Antonio M."/>
            <person name="Oren A."/>
            <person name="Chaudhuri R.R."/>
            <person name="La Ragione R."/>
            <person name="Hildebrand F."/>
            <person name="Pallen M.J."/>
        </authorList>
    </citation>
    <scope>NUCLEOTIDE SEQUENCE</scope>
    <source>
        <strain evidence="3">CHK195-9823</strain>
    </source>
</reference>
<dbReference type="SUPFAM" id="SSF53822">
    <property type="entry name" value="Periplasmic binding protein-like I"/>
    <property type="match status" value="1"/>
</dbReference>
<dbReference type="PANTHER" id="PTHR35271">
    <property type="entry name" value="ABC TRANSPORTER, SUBSTRATE-BINDING LIPOPROTEIN-RELATED"/>
    <property type="match status" value="1"/>
</dbReference>
<evidence type="ECO:0000256" key="2">
    <source>
        <dbReference type="SAM" id="SignalP"/>
    </source>
</evidence>
<feature type="signal peptide" evidence="2">
    <location>
        <begin position="1"/>
        <end position="20"/>
    </location>
</feature>
<dbReference type="InterPro" id="IPR028082">
    <property type="entry name" value="Peripla_BP_I"/>
</dbReference>
<keyword evidence="2" id="KW-0732">Signal</keyword>
<dbReference type="Gene3D" id="3.40.50.2300">
    <property type="match status" value="2"/>
</dbReference>
<comment type="caution">
    <text evidence="3">The sequence shown here is derived from an EMBL/GenBank/DDBJ whole genome shotgun (WGS) entry which is preliminary data.</text>
</comment>
<dbReference type="EMBL" id="DXIQ01000070">
    <property type="protein sequence ID" value="HIV39460.1"/>
    <property type="molecule type" value="Genomic_DNA"/>
</dbReference>
<name>A0A9D1PEU4_9FIRM</name>
<sequence length="345" mass="36376">MKLKKILAIMMAAAMAAAMAACGGNSGSSSDNGSDTGTEESASSGSSESSGQTYTIGICQQMEHEALDQATQGFKDACTELFGEGNVEFDEQNAQGEQAMCSTIINNFVSSDVDLILANATLPLQTAAQATADIPILGTSITDYATALGIDDWTGATGVNISGTSDLAPIDQQEDMLVELLPDTKKVGILYCSAEPNSQYQAQLFEEALDEDGIAYEEYTAADSNEIQTVVNSAIETCDALYIPTDNTMASNTQIVNNICMPAKVPVIAGEQGICAGCGIATLSISYYDIGYTAGEMAYQVLVEGEDISTMEIQTAPEVTKMYNPTICEELGIEIPDDYVAIETE</sequence>
<dbReference type="InterPro" id="IPR007487">
    <property type="entry name" value="ABC_transpt-TYRBP-like"/>
</dbReference>
<dbReference type="Pfam" id="PF04392">
    <property type="entry name" value="ABC_sub_bind"/>
    <property type="match status" value="1"/>
</dbReference>
<dbReference type="AlphaFoldDB" id="A0A9D1PEU4"/>
<proteinExistence type="predicted"/>
<dbReference type="PANTHER" id="PTHR35271:SF1">
    <property type="entry name" value="ABC TRANSPORTER, SUBSTRATE-BINDING LIPOPROTEIN"/>
    <property type="match status" value="1"/>
</dbReference>
<protein>
    <submittedName>
        <fullName evidence="3">ABC transporter substrate-binding protein</fullName>
    </submittedName>
</protein>
<dbReference type="CDD" id="cd06325">
    <property type="entry name" value="PBP1_ABC_unchar_transporter"/>
    <property type="match status" value="1"/>
</dbReference>
<feature type="region of interest" description="Disordered" evidence="1">
    <location>
        <begin position="25"/>
        <end position="51"/>
    </location>
</feature>
<dbReference type="Proteomes" id="UP000886814">
    <property type="component" value="Unassembled WGS sequence"/>
</dbReference>
<evidence type="ECO:0000256" key="1">
    <source>
        <dbReference type="SAM" id="MobiDB-lite"/>
    </source>
</evidence>
<accession>A0A9D1PEU4</accession>
<organism evidence="3 4">
    <name type="scientific">Candidatus Blautia stercorigallinarum</name>
    <dbReference type="NCBI Taxonomy" id="2838501"/>
    <lineage>
        <taxon>Bacteria</taxon>
        <taxon>Bacillati</taxon>
        <taxon>Bacillota</taxon>
        <taxon>Clostridia</taxon>
        <taxon>Lachnospirales</taxon>
        <taxon>Lachnospiraceae</taxon>
        <taxon>Blautia</taxon>
    </lineage>
</organism>
<reference evidence="3" key="2">
    <citation type="submission" date="2021-04" db="EMBL/GenBank/DDBJ databases">
        <authorList>
            <person name="Gilroy R."/>
        </authorList>
    </citation>
    <scope>NUCLEOTIDE SEQUENCE</scope>
    <source>
        <strain evidence="3">CHK195-9823</strain>
    </source>
</reference>